<dbReference type="Pfam" id="PF04860">
    <property type="entry name" value="Phage_portal"/>
    <property type="match status" value="1"/>
</dbReference>
<gene>
    <name evidence="1" type="ORF">AAGT95_07505</name>
</gene>
<dbReference type="Proteomes" id="UP001453229">
    <property type="component" value="Chromosome"/>
</dbReference>
<dbReference type="EMBL" id="CP151919">
    <property type="protein sequence ID" value="XAD55819.1"/>
    <property type="molecule type" value="Genomic_DNA"/>
</dbReference>
<proteinExistence type="predicted"/>
<name>A0ABZ3CXE4_9GAMM</name>
<dbReference type="InterPro" id="IPR006427">
    <property type="entry name" value="Portal_HK97"/>
</dbReference>
<organism evidence="1 2">
    <name type="scientific">Salinicola lusitanus</name>
    <dbReference type="NCBI Taxonomy" id="1949085"/>
    <lineage>
        <taxon>Bacteria</taxon>
        <taxon>Pseudomonadati</taxon>
        <taxon>Pseudomonadota</taxon>
        <taxon>Gammaproteobacteria</taxon>
        <taxon>Oceanospirillales</taxon>
        <taxon>Halomonadaceae</taxon>
        <taxon>Salinicola</taxon>
    </lineage>
</organism>
<dbReference type="Gene3D" id="3.40.140.120">
    <property type="match status" value="1"/>
</dbReference>
<dbReference type="NCBIfam" id="TIGR01537">
    <property type="entry name" value="portal_HK97"/>
    <property type="match status" value="1"/>
</dbReference>
<evidence type="ECO:0000313" key="2">
    <source>
        <dbReference type="Proteomes" id="UP001453229"/>
    </source>
</evidence>
<evidence type="ECO:0000313" key="1">
    <source>
        <dbReference type="EMBL" id="XAD55819.1"/>
    </source>
</evidence>
<dbReference type="RefSeq" id="WP_342596071.1">
    <property type="nucleotide sequence ID" value="NZ_CP151919.1"/>
</dbReference>
<dbReference type="Gene3D" id="1.20.1270.210">
    <property type="match status" value="1"/>
</dbReference>
<reference evidence="1 2" key="1">
    <citation type="submission" date="2024-04" db="EMBL/GenBank/DDBJ databases">
        <title>Salinicola lusitanus LLJ914,a marine bacterium isolated from the Okinawa Trough.</title>
        <authorList>
            <person name="Li J."/>
        </authorList>
    </citation>
    <scope>NUCLEOTIDE SEQUENCE [LARGE SCALE GENOMIC DNA]</scope>
    <source>
        <strain evidence="1 2">LLJ914</strain>
    </source>
</reference>
<dbReference type="InterPro" id="IPR006944">
    <property type="entry name" value="Phage/GTA_portal"/>
</dbReference>
<sequence length="389" mass="43738">MKLFRRRTEKRADAYDRYWDKVAAVQDVAGVNVTPSSAEGISAVYAAVAAISESVASLPLDIYRRTEDGREKARSHPLYKVLHTEPNSKQTALEFREMMQRHVLLRGNAYAEIQWSRTGRIEALLPLHPDRVSVLLTDDDSLVYEVSDRRGNIRRLLAEEVLHLRYHTDDGIMGRSPIQVARDTVGLALAERTHGERMFAQGTKLSGVIQTQAGTTKQQAGDIRESWAAGYGGVGSHGKTAVLPAGAEFKTVSMTLEDAEWIEARRMSVEEVARLFRVPPVLIGDLREANYSNAVELGRYFVTHTLRRHLVMWEQAAGRSLINDPGTFYAEHNVEGLLRGDSLKRAQFYQRSIEDGWMMRSEVRRLENLPTVEGIDDAPRQEAAPRTAE</sequence>
<protein>
    <submittedName>
        <fullName evidence="1">Phage portal protein</fullName>
    </submittedName>
</protein>
<accession>A0ABZ3CXE4</accession>
<dbReference type="Gene3D" id="3.30.1120.70">
    <property type="match status" value="1"/>
</dbReference>
<keyword evidence="2" id="KW-1185">Reference proteome</keyword>